<dbReference type="CDD" id="cd17039">
    <property type="entry name" value="Ubl_ubiquitin_like"/>
    <property type="match status" value="1"/>
</dbReference>
<dbReference type="Pfam" id="PF00240">
    <property type="entry name" value="ubiquitin"/>
    <property type="match status" value="1"/>
</dbReference>
<dbReference type="PROSITE" id="PS00299">
    <property type="entry name" value="UBIQUITIN_1"/>
    <property type="match status" value="1"/>
</dbReference>
<dbReference type="Proteomes" id="UP000604046">
    <property type="component" value="Unassembled WGS sequence"/>
</dbReference>
<dbReference type="AlphaFoldDB" id="A0A812HDV2"/>
<keyword evidence="2 3" id="KW-0040">ANK repeat</keyword>
<dbReference type="SUPFAM" id="SSF54236">
    <property type="entry name" value="Ubiquitin-like"/>
    <property type="match status" value="1"/>
</dbReference>
<dbReference type="PROSITE" id="PS50088">
    <property type="entry name" value="ANK_REPEAT"/>
    <property type="match status" value="3"/>
</dbReference>
<sequence>MDPAAQMVCVRMASGEDLAVIPCKELSTVRALKEKLQALCGVPRFRQRLLLDGRSLGDEVKLQEPADLQLVLVSFFEASDAQQQDFATAIANGFQRQVEEALCLPQDPNCTFEQIKSFPATPLNIAAAYGHVGVMRLLLEARAIVNNLPNSSASPLLLAARVGQQKAIRLLLNAGARADTTDSDQRTALWYASRLGDPRNVRLLLEAKANPSTRDREGKTPLHMANGNLAIARRLSYHKWSRHRAQPQVARAVGGEVYEFEGGHEVPLDEAADQHTAMVAHGGYARSVTRRKRNKKVHELHNADLRDAALAPFAERKKS</sequence>
<evidence type="ECO:0000256" key="3">
    <source>
        <dbReference type="PROSITE-ProRule" id="PRU00023"/>
    </source>
</evidence>
<dbReference type="SMART" id="SM00213">
    <property type="entry name" value="UBQ"/>
    <property type="match status" value="1"/>
</dbReference>
<keyword evidence="1" id="KW-0677">Repeat</keyword>
<evidence type="ECO:0000313" key="6">
    <source>
        <dbReference type="Proteomes" id="UP000604046"/>
    </source>
</evidence>
<feature type="repeat" description="ANK" evidence="3">
    <location>
        <begin position="184"/>
        <end position="216"/>
    </location>
</feature>
<dbReference type="Gene3D" id="3.10.20.90">
    <property type="entry name" value="Phosphatidylinositol 3-kinase Catalytic Subunit, Chain A, domain 1"/>
    <property type="match status" value="1"/>
</dbReference>
<accession>A0A812HDV2</accession>
<keyword evidence="6" id="KW-1185">Reference proteome</keyword>
<evidence type="ECO:0000259" key="4">
    <source>
        <dbReference type="PROSITE" id="PS50053"/>
    </source>
</evidence>
<feature type="domain" description="Ubiquitin-like" evidence="4">
    <location>
        <begin position="6"/>
        <end position="64"/>
    </location>
</feature>
<dbReference type="Gene3D" id="1.25.40.20">
    <property type="entry name" value="Ankyrin repeat-containing domain"/>
    <property type="match status" value="1"/>
</dbReference>
<dbReference type="Pfam" id="PF12796">
    <property type="entry name" value="Ank_2"/>
    <property type="match status" value="1"/>
</dbReference>
<dbReference type="SUPFAM" id="SSF48403">
    <property type="entry name" value="Ankyrin repeat"/>
    <property type="match status" value="1"/>
</dbReference>
<dbReference type="Pfam" id="PF13637">
    <property type="entry name" value="Ank_4"/>
    <property type="match status" value="1"/>
</dbReference>
<name>A0A812HDV2_9DINO</name>
<gene>
    <name evidence="5" type="primary">ANKRD50</name>
    <name evidence="5" type="ORF">SNAT2548_LOCUS1355</name>
</gene>
<reference evidence="5" key="1">
    <citation type="submission" date="2021-02" db="EMBL/GenBank/DDBJ databases">
        <authorList>
            <person name="Dougan E. K."/>
            <person name="Rhodes N."/>
            <person name="Thang M."/>
            <person name="Chan C."/>
        </authorList>
    </citation>
    <scope>NUCLEOTIDE SEQUENCE</scope>
</reference>
<protein>
    <submittedName>
        <fullName evidence="5">ANKRD50 protein</fullName>
    </submittedName>
</protein>
<organism evidence="5 6">
    <name type="scientific">Symbiodinium natans</name>
    <dbReference type="NCBI Taxonomy" id="878477"/>
    <lineage>
        <taxon>Eukaryota</taxon>
        <taxon>Sar</taxon>
        <taxon>Alveolata</taxon>
        <taxon>Dinophyceae</taxon>
        <taxon>Suessiales</taxon>
        <taxon>Symbiodiniaceae</taxon>
        <taxon>Symbiodinium</taxon>
    </lineage>
</organism>
<dbReference type="InterPro" id="IPR029071">
    <property type="entry name" value="Ubiquitin-like_domsf"/>
</dbReference>
<dbReference type="PROSITE" id="PS50053">
    <property type="entry name" value="UBIQUITIN_2"/>
    <property type="match status" value="1"/>
</dbReference>
<dbReference type="PROSITE" id="PS50297">
    <property type="entry name" value="ANK_REP_REGION"/>
    <property type="match status" value="1"/>
</dbReference>
<dbReference type="OrthoDB" id="2157354at2759"/>
<evidence type="ECO:0000313" key="5">
    <source>
        <dbReference type="EMBL" id="CAE6944962.1"/>
    </source>
</evidence>
<feature type="repeat" description="ANK" evidence="3">
    <location>
        <begin position="118"/>
        <end position="150"/>
    </location>
</feature>
<proteinExistence type="predicted"/>
<feature type="repeat" description="ANK" evidence="3">
    <location>
        <begin position="151"/>
        <end position="183"/>
    </location>
</feature>
<dbReference type="PANTHER" id="PTHR24171:SF10">
    <property type="entry name" value="ANKYRIN REPEAT DOMAIN-CONTAINING PROTEIN 29-LIKE"/>
    <property type="match status" value="1"/>
</dbReference>
<dbReference type="InterPro" id="IPR019954">
    <property type="entry name" value="Ubiquitin_CS"/>
</dbReference>
<dbReference type="SMART" id="SM00248">
    <property type="entry name" value="ANK"/>
    <property type="match status" value="4"/>
</dbReference>
<dbReference type="InterPro" id="IPR000626">
    <property type="entry name" value="Ubiquitin-like_dom"/>
</dbReference>
<dbReference type="InterPro" id="IPR002110">
    <property type="entry name" value="Ankyrin_rpt"/>
</dbReference>
<dbReference type="InterPro" id="IPR036770">
    <property type="entry name" value="Ankyrin_rpt-contain_sf"/>
</dbReference>
<dbReference type="PANTHER" id="PTHR24171">
    <property type="entry name" value="ANKYRIN REPEAT DOMAIN-CONTAINING PROTEIN 39-RELATED"/>
    <property type="match status" value="1"/>
</dbReference>
<comment type="caution">
    <text evidence="5">The sequence shown here is derived from an EMBL/GenBank/DDBJ whole genome shotgun (WGS) entry which is preliminary data.</text>
</comment>
<dbReference type="EMBL" id="CAJNDS010000074">
    <property type="protein sequence ID" value="CAE6944962.1"/>
    <property type="molecule type" value="Genomic_DNA"/>
</dbReference>
<evidence type="ECO:0000256" key="2">
    <source>
        <dbReference type="ARBA" id="ARBA00023043"/>
    </source>
</evidence>
<evidence type="ECO:0000256" key="1">
    <source>
        <dbReference type="ARBA" id="ARBA00022737"/>
    </source>
</evidence>